<reference evidence="3" key="1">
    <citation type="journal article" date="2019" name="Int. J. Syst. Evol. Microbiol.">
        <title>The Global Catalogue of Microorganisms (GCM) 10K type strain sequencing project: providing services to taxonomists for standard genome sequencing and annotation.</title>
        <authorList>
            <consortium name="The Broad Institute Genomics Platform"/>
            <consortium name="The Broad Institute Genome Sequencing Center for Infectious Disease"/>
            <person name="Wu L."/>
            <person name="Ma J."/>
        </authorList>
    </citation>
    <scope>NUCLEOTIDE SEQUENCE [LARGE SCALE GENOMIC DNA]</scope>
    <source>
        <strain evidence="3">KCTC 23299</strain>
    </source>
</reference>
<dbReference type="Pfam" id="PF12706">
    <property type="entry name" value="Lactamase_B_2"/>
    <property type="match status" value="1"/>
</dbReference>
<evidence type="ECO:0000313" key="2">
    <source>
        <dbReference type="EMBL" id="MFD2921237.1"/>
    </source>
</evidence>
<feature type="domain" description="Metallo-beta-lactamase" evidence="1">
    <location>
        <begin position="87"/>
        <end position="289"/>
    </location>
</feature>
<dbReference type="InterPro" id="IPR001279">
    <property type="entry name" value="Metallo-B-lactamas"/>
</dbReference>
<evidence type="ECO:0000313" key="3">
    <source>
        <dbReference type="Proteomes" id="UP001597511"/>
    </source>
</evidence>
<dbReference type="PANTHER" id="PTHR42663">
    <property type="entry name" value="HYDROLASE C777.06C-RELATED-RELATED"/>
    <property type="match status" value="1"/>
</dbReference>
<dbReference type="InterPro" id="IPR036866">
    <property type="entry name" value="RibonucZ/Hydroxyglut_hydro"/>
</dbReference>
<accession>A0ABW6A905</accession>
<name>A0ABW6A905_9BACT</name>
<evidence type="ECO:0000259" key="1">
    <source>
        <dbReference type="Pfam" id="PF12706"/>
    </source>
</evidence>
<dbReference type="PROSITE" id="PS51257">
    <property type="entry name" value="PROKAR_LIPOPROTEIN"/>
    <property type="match status" value="1"/>
</dbReference>
<proteinExistence type="predicted"/>
<comment type="caution">
    <text evidence="2">The sequence shown here is derived from an EMBL/GenBank/DDBJ whole genome shotgun (WGS) entry which is preliminary data.</text>
</comment>
<keyword evidence="3" id="KW-1185">Reference proteome</keyword>
<protein>
    <submittedName>
        <fullName evidence="2">MBL fold metallo-hydrolase</fullName>
    </submittedName>
</protein>
<dbReference type="RefSeq" id="WP_386101145.1">
    <property type="nucleotide sequence ID" value="NZ_JBHUOZ010000003.1"/>
</dbReference>
<dbReference type="EMBL" id="JBHUOZ010000003">
    <property type="protein sequence ID" value="MFD2921237.1"/>
    <property type="molecule type" value="Genomic_DNA"/>
</dbReference>
<dbReference type="Proteomes" id="UP001597511">
    <property type="component" value="Unassembled WGS sequence"/>
</dbReference>
<dbReference type="SUPFAM" id="SSF56281">
    <property type="entry name" value="Metallo-hydrolase/oxidoreductase"/>
    <property type="match status" value="1"/>
</dbReference>
<gene>
    <name evidence="2" type="ORF">ACFS6H_16040</name>
</gene>
<organism evidence="2 3">
    <name type="scientific">Terrimonas rubra</name>
    <dbReference type="NCBI Taxonomy" id="1035890"/>
    <lineage>
        <taxon>Bacteria</taxon>
        <taxon>Pseudomonadati</taxon>
        <taxon>Bacteroidota</taxon>
        <taxon>Chitinophagia</taxon>
        <taxon>Chitinophagales</taxon>
        <taxon>Chitinophagaceae</taxon>
        <taxon>Terrimonas</taxon>
    </lineage>
</organism>
<dbReference type="Gene3D" id="3.60.15.10">
    <property type="entry name" value="Ribonuclease Z/Hydroxyacylglutathione hydrolase-like"/>
    <property type="match status" value="1"/>
</dbReference>
<dbReference type="PANTHER" id="PTHR42663:SF7">
    <property type="entry name" value="COENZYME PQQ SYNTHESIS PROTEIN B"/>
    <property type="match status" value="1"/>
</dbReference>
<sequence>MEIKTIYYLAICIGLLTTACKSKQAGQPENKTATPKVSLVVLGTLQDAGSPQIGCTKNCCKSLFEHPDPNRQVVALGLSDNEEHKTYLFEATPDISRQVKQLKQYNPQTATEIPDGIFLTHAHIGHYTGLMYLGKEAANAQQVTVYAMPGMKTYLENNGPWSQLVAQKNILLTPLKNETPVPLTNNITVTAFTVPHRDEFSETVGYTIQGPNKKAFFIPDIDKWEKWTKNIQEEIKNVDYAFIDATFYSGEEINNRDISTIPHPFVIESMDRFKQLNETEKQKIIFIHFNHTNPLIDSTSKEYKKVAQAGFKIARKGQVFNL</sequence>